<dbReference type="PROSITE" id="PS00194">
    <property type="entry name" value="THIOREDOXIN_1"/>
    <property type="match status" value="1"/>
</dbReference>
<organism evidence="6 7">
    <name type="scientific">Steinernema glaseri</name>
    <dbReference type="NCBI Taxonomy" id="37863"/>
    <lineage>
        <taxon>Eukaryota</taxon>
        <taxon>Metazoa</taxon>
        <taxon>Ecdysozoa</taxon>
        <taxon>Nematoda</taxon>
        <taxon>Chromadorea</taxon>
        <taxon>Rhabditida</taxon>
        <taxon>Tylenchina</taxon>
        <taxon>Panagrolaimomorpha</taxon>
        <taxon>Strongyloidoidea</taxon>
        <taxon>Steinernematidae</taxon>
        <taxon>Steinernema</taxon>
    </lineage>
</organism>
<feature type="active site" description="Nucleophile" evidence="3">
    <location>
        <position position="33"/>
    </location>
</feature>
<evidence type="ECO:0000313" key="6">
    <source>
        <dbReference type="Proteomes" id="UP000095287"/>
    </source>
</evidence>
<evidence type="ECO:0000256" key="2">
    <source>
        <dbReference type="PIRNR" id="PIRNR000077"/>
    </source>
</evidence>
<name>A0A1I7YI66_9BILA</name>
<reference evidence="7" key="1">
    <citation type="submission" date="2016-11" db="UniProtKB">
        <authorList>
            <consortium name="WormBaseParasite"/>
        </authorList>
    </citation>
    <scope>IDENTIFICATION</scope>
</reference>
<dbReference type="SUPFAM" id="SSF52833">
    <property type="entry name" value="Thioredoxin-like"/>
    <property type="match status" value="1"/>
</dbReference>
<feature type="active site" description="Nucleophile" evidence="3">
    <location>
        <position position="36"/>
    </location>
</feature>
<dbReference type="InterPro" id="IPR013766">
    <property type="entry name" value="Thioredoxin_domain"/>
</dbReference>
<dbReference type="PRINTS" id="PR00421">
    <property type="entry name" value="THIOREDOXIN"/>
</dbReference>
<dbReference type="InterPro" id="IPR005746">
    <property type="entry name" value="Thioredoxin"/>
</dbReference>
<evidence type="ECO:0000256" key="1">
    <source>
        <dbReference type="ARBA" id="ARBA00023157"/>
    </source>
</evidence>
<accession>A0A1I7YI66</accession>
<evidence type="ECO:0000256" key="4">
    <source>
        <dbReference type="PIRSR" id="PIRSR000077-4"/>
    </source>
</evidence>
<dbReference type="Gene3D" id="3.40.30.10">
    <property type="entry name" value="Glutaredoxin"/>
    <property type="match status" value="1"/>
</dbReference>
<sequence>MVVKRPETKTEFEAILDEAGESLVVIDFFATWCGPCKLMAPKFSKMSDEFTNAIFVMVDVDEQDDICEDYEIKVMPTFVFVKNKAQFHVVEGNVVDELRKAIEENL</sequence>
<keyword evidence="6" id="KW-1185">Reference proteome</keyword>
<dbReference type="PROSITE" id="PS51352">
    <property type="entry name" value="THIOREDOXIN_2"/>
    <property type="match status" value="1"/>
</dbReference>
<dbReference type="Proteomes" id="UP000095287">
    <property type="component" value="Unplaced"/>
</dbReference>
<dbReference type="GO" id="GO:0015035">
    <property type="term" value="F:protein-disulfide reductase activity"/>
    <property type="evidence" value="ECO:0007669"/>
    <property type="project" value="InterPro"/>
</dbReference>
<comment type="similarity">
    <text evidence="2">Belongs to the thioredoxin family.</text>
</comment>
<feature type="site" description="Deprotonates C-terminal active site Cys" evidence="3">
    <location>
        <position position="27"/>
    </location>
</feature>
<dbReference type="AlphaFoldDB" id="A0A1I7YI66"/>
<protein>
    <recommendedName>
        <fullName evidence="2">Thioredoxin</fullName>
    </recommendedName>
</protein>
<evidence type="ECO:0000256" key="3">
    <source>
        <dbReference type="PIRSR" id="PIRSR000077-1"/>
    </source>
</evidence>
<proteinExistence type="inferred from homology"/>
<dbReference type="InterPro" id="IPR017937">
    <property type="entry name" value="Thioredoxin_CS"/>
</dbReference>
<feature type="domain" description="Thioredoxin" evidence="5">
    <location>
        <begin position="3"/>
        <end position="106"/>
    </location>
</feature>
<evidence type="ECO:0000313" key="7">
    <source>
        <dbReference type="WBParaSite" id="L893_g16668.t1"/>
    </source>
</evidence>
<feature type="site" description="Contributes to redox potential value" evidence="3">
    <location>
        <position position="34"/>
    </location>
</feature>
<dbReference type="PANTHER" id="PTHR46115">
    <property type="entry name" value="THIOREDOXIN-LIKE PROTEIN 1"/>
    <property type="match status" value="1"/>
</dbReference>
<keyword evidence="1 4" id="KW-1015">Disulfide bond</keyword>
<keyword evidence="4" id="KW-0676">Redox-active center</keyword>
<dbReference type="CDD" id="cd02947">
    <property type="entry name" value="TRX_family"/>
    <property type="match status" value="1"/>
</dbReference>
<dbReference type="InterPro" id="IPR036249">
    <property type="entry name" value="Thioredoxin-like_sf"/>
</dbReference>
<dbReference type="PIRSF" id="PIRSF000077">
    <property type="entry name" value="Thioredoxin"/>
    <property type="match status" value="1"/>
</dbReference>
<feature type="disulfide bond" description="Redox-active" evidence="4">
    <location>
        <begin position="33"/>
        <end position="36"/>
    </location>
</feature>
<dbReference type="Pfam" id="PF00085">
    <property type="entry name" value="Thioredoxin"/>
    <property type="match status" value="1"/>
</dbReference>
<feature type="site" description="Contributes to redox potential value" evidence="3">
    <location>
        <position position="35"/>
    </location>
</feature>
<dbReference type="WBParaSite" id="L893_g16668.t1">
    <property type="protein sequence ID" value="L893_g16668.t1"/>
    <property type="gene ID" value="L893_g16668"/>
</dbReference>
<evidence type="ECO:0000259" key="5">
    <source>
        <dbReference type="PROSITE" id="PS51352"/>
    </source>
</evidence>